<dbReference type="PANTHER" id="PTHR34817">
    <property type="entry name" value="NUCLEOTIDYLTRANSFERASE"/>
    <property type="match status" value="1"/>
</dbReference>
<dbReference type="RefSeq" id="WP_203710390.1">
    <property type="nucleotide sequence ID" value="NZ_BONE01000002.1"/>
</dbReference>
<evidence type="ECO:0008006" key="3">
    <source>
        <dbReference type="Google" id="ProtNLM"/>
    </source>
</evidence>
<gene>
    <name evidence="1" type="ORF">Asi02nite_04160</name>
</gene>
<dbReference type="Pfam" id="PF10127">
    <property type="entry name" value="RlaP"/>
    <property type="match status" value="1"/>
</dbReference>
<sequence>MSVLLMGVIGSTAYGLAGPHSDVDRLGVFAVPTAELHGLERPAESTVSHEPDVTLHEAAKFCRLALAGNPTVTELLWLPDRLYETRAPLGDELIALRHAFLSARRVREAYLGYATKQFRLLANRTGDYDPRVAKHARHLMRLCHQGLHTYRTGEVRVELDDPRAFRDFGERVAAGDLDVARSMLAEHEAAFAATVTPLPESPDVPPVEAWLRRVRHAFYEPGVTSPVS</sequence>
<proteinExistence type="predicted"/>
<reference evidence="1 2" key="1">
    <citation type="submission" date="2021-01" db="EMBL/GenBank/DDBJ databases">
        <title>Whole genome shotgun sequence of Asanoa siamensis NBRC 107932.</title>
        <authorList>
            <person name="Komaki H."/>
            <person name="Tamura T."/>
        </authorList>
    </citation>
    <scope>NUCLEOTIDE SEQUENCE [LARGE SCALE GENOMIC DNA]</scope>
    <source>
        <strain evidence="1 2">NBRC 107932</strain>
    </source>
</reference>
<evidence type="ECO:0000313" key="1">
    <source>
        <dbReference type="EMBL" id="GIF70898.1"/>
    </source>
</evidence>
<dbReference type="EMBL" id="BONE01000002">
    <property type="protein sequence ID" value="GIF70898.1"/>
    <property type="molecule type" value="Genomic_DNA"/>
</dbReference>
<evidence type="ECO:0000313" key="2">
    <source>
        <dbReference type="Proteomes" id="UP000604117"/>
    </source>
</evidence>
<dbReference type="PANTHER" id="PTHR34817:SF2">
    <property type="entry name" value="NUCLEOTIDYLTRANSFERASE"/>
    <property type="match status" value="1"/>
</dbReference>
<name>A0ABQ4CIV2_9ACTN</name>
<dbReference type="InterPro" id="IPR018775">
    <property type="entry name" value="RlaP"/>
</dbReference>
<protein>
    <recommendedName>
        <fullName evidence="3">Nucleotidyltransferase</fullName>
    </recommendedName>
</protein>
<keyword evidence="2" id="KW-1185">Reference proteome</keyword>
<dbReference type="Proteomes" id="UP000604117">
    <property type="component" value="Unassembled WGS sequence"/>
</dbReference>
<organism evidence="1 2">
    <name type="scientific">Asanoa siamensis</name>
    <dbReference type="NCBI Taxonomy" id="926357"/>
    <lineage>
        <taxon>Bacteria</taxon>
        <taxon>Bacillati</taxon>
        <taxon>Actinomycetota</taxon>
        <taxon>Actinomycetes</taxon>
        <taxon>Micromonosporales</taxon>
        <taxon>Micromonosporaceae</taxon>
        <taxon>Asanoa</taxon>
    </lineage>
</organism>
<accession>A0ABQ4CIV2</accession>
<comment type="caution">
    <text evidence="1">The sequence shown here is derived from an EMBL/GenBank/DDBJ whole genome shotgun (WGS) entry which is preliminary data.</text>
</comment>